<protein>
    <submittedName>
        <fullName evidence="1">Uncharacterized protein</fullName>
    </submittedName>
</protein>
<dbReference type="Pfam" id="PF03564">
    <property type="entry name" value="DUF1759"/>
    <property type="match status" value="1"/>
</dbReference>
<evidence type="ECO:0000313" key="2">
    <source>
        <dbReference type="Proteomes" id="UP000507470"/>
    </source>
</evidence>
<reference evidence="1 2" key="1">
    <citation type="submission" date="2020-06" db="EMBL/GenBank/DDBJ databases">
        <authorList>
            <person name="Li R."/>
            <person name="Bekaert M."/>
        </authorList>
    </citation>
    <scope>NUCLEOTIDE SEQUENCE [LARGE SCALE GENOMIC DNA]</scope>
    <source>
        <strain evidence="2">wild</strain>
    </source>
</reference>
<organism evidence="1 2">
    <name type="scientific">Mytilus coruscus</name>
    <name type="common">Sea mussel</name>
    <dbReference type="NCBI Taxonomy" id="42192"/>
    <lineage>
        <taxon>Eukaryota</taxon>
        <taxon>Metazoa</taxon>
        <taxon>Spiralia</taxon>
        <taxon>Lophotrochozoa</taxon>
        <taxon>Mollusca</taxon>
        <taxon>Bivalvia</taxon>
        <taxon>Autobranchia</taxon>
        <taxon>Pteriomorphia</taxon>
        <taxon>Mytilida</taxon>
        <taxon>Mytiloidea</taxon>
        <taxon>Mytilidae</taxon>
        <taxon>Mytilinae</taxon>
        <taxon>Mytilus</taxon>
    </lineage>
</organism>
<keyword evidence="2" id="KW-1185">Reference proteome</keyword>
<name>A0A6J8A332_MYTCO</name>
<gene>
    <name evidence="1" type="ORF">MCOR_3158</name>
</gene>
<proteinExistence type="predicted"/>
<accession>A0A6J8A332</accession>
<evidence type="ECO:0000313" key="1">
    <source>
        <dbReference type="EMBL" id="CAC5360796.1"/>
    </source>
</evidence>
<dbReference type="OrthoDB" id="6155329at2759"/>
<dbReference type="EMBL" id="CACVKT020000572">
    <property type="protein sequence ID" value="CAC5360796.1"/>
    <property type="molecule type" value="Genomic_DNA"/>
</dbReference>
<sequence length="178" mass="20325">MTSVVSYLKGVRTRFRNSLKTEMQVGRGILNLEFPPIKQQDYVLKSSRCIEKLKSKLNGDAKHAISGLSLSNKNYDIAVGILKDRFGNVQDVVDLHYNEMINLQPATNKTSSLTSFLDKVKKRLRSLDVLKQDVNQDIFVSMVKSKLPEQVLLQLEIQKGATKNGRLKYYVKDYEIML</sequence>
<dbReference type="InterPro" id="IPR005312">
    <property type="entry name" value="DUF1759"/>
</dbReference>
<dbReference type="Proteomes" id="UP000507470">
    <property type="component" value="Unassembled WGS sequence"/>
</dbReference>
<dbReference type="AlphaFoldDB" id="A0A6J8A332"/>